<organism evidence="1 2">
    <name type="scientific">Brevibacterium luteolum</name>
    <dbReference type="NCBI Taxonomy" id="199591"/>
    <lineage>
        <taxon>Bacteria</taxon>
        <taxon>Bacillati</taxon>
        <taxon>Actinomycetota</taxon>
        <taxon>Actinomycetes</taxon>
        <taxon>Micrococcales</taxon>
        <taxon>Brevibacteriaceae</taxon>
        <taxon>Brevibacterium</taxon>
    </lineage>
</organism>
<evidence type="ECO:0000313" key="2">
    <source>
        <dbReference type="Proteomes" id="UP000549517"/>
    </source>
</evidence>
<accession>A0A849AVT9</accession>
<dbReference type="GeneID" id="86843632"/>
<reference evidence="1 2" key="1">
    <citation type="submission" date="2020-05" db="EMBL/GenBank/DDBJ databases">
        <title>MicrobeNet Type strains.</title>
        <authorList>
            <person name="Nicholson A.C."/>
        </authorList>
    </citation>
    <scope>NUCLEOTIDE SEQUENCE [LARGE SCALE GENOMIC DNA]</scope>
    <source>
        <strain evidence="1 2">CCUG 46604</strain>
    </source>
</reference>
<dbReference type="RefSeq" id="WP_170274949.1">
    <property type="nucleotide sequence ID" value="NZ_BAAAKH010000001.1"/>
</dbReference>
<sequence>MTDFALQPPQPAPLRGDEPFDGIDATVLDFWRYALSNLRVNNVRGYIAEFLVSRAVGAVGSRIEWDAYDVVTPEGTTIEVKTSAYVQAWEQRTISRISFSGLKRRIWDTASGLSREQTYNADIYVFAVHTAQTHEEYDALAVSQWKFYVLPRRILRKLGYSSISLPTLERHAGQAVQYSGLAEAIRTTV</sequence>
<comment type="caution">
    <text evidence="1">The sequence shown here is derived from an EMBL/GenBank/DDBJ whole genome shotgun (WGS) entry which is preliminary data.</text>
</comment>
<proteinExistence type="predicted"/>
<name>A0A849AVT9_9MICO</name>
<dbReference type="EMBL" id="JABEMC010000011">
    <property type="protein sequence ID" value="NNG80171.1"/>
    <property type="molecule type" value="Genomic_DNA"/>
</dbReference>
<evidence type="ECO:0000313" key="1">
    <source>
        <dbReference type="EMBL" id="NNG80171.1"/>
    </source>
</evidence>
<gene>
    <name evidence="1" type="ORF">HLA91_12440</name>
</gene>
<protein>
    <recommendedName>
        <fullName evidence="3">Restriction endonuclease</fullName>
    </recommendedName>
</protein>
<dbReference type="Proteomes" id="UP000549517">
    <property type="component" value="Unassembled WGS sequence"/>
</dbReference>
<evidence type="ECO:0008006" key="3">
    <source>
        <dbReference type="Google" id="ProtNLM"/>
    </source>
</evidence>
<dbReference type="AlphaFoldDB" id="A0A849AVT9"/>